<dbReference type="Pfam" id="PF13521">
    <property type="entry name" value="AAA_28"/>
    <property type="match status" value="1"/>
</dbReference>
<evidence type="ECO:0000259" key="1">
    <source>
        <dbReference type="Pfam" id="PF13521"/>
    </source>
</evidence>
<gene>
    <name evidence="2" type="ORF">F8C67_01180</name>
</gene>
<keyword evidence="2" id="KW-0067">ATP-binding</keyword>
<sequence length="176" mass="20811">MSIKRIALSGGPGTGKTSLIHELEKRGYPCSHEYSRHIIQQSLDTGSRVLPWDDLDTFSEVVMQGRIEQYESAQGQLHFFDRTIIDTIAYQEADKLVVREEWKKAAEEYRYFETAFITPPWKEIYHADEQRRESFEKLERLHEFVVKTYSEFGYNVVEIPKFNVEERANWLLKTIE</sequence>
<keyword evidence="3" id="KW-1185">Reference proteome</keyword>
<dbReference type="InterPro" id="IPR027417">
    <property type="entry name" value="P-loop_NTPase"/>
</dbReference>
<dbReference type="OrthoDB" id="5638848at2"/>
<organism evidence="2 3">
    <name type="scientific">Phaeocystidibacter luteus</name>
    <dbReference type="NCBI Taxonomy" id="911197"/>
    <lineage>
        <taxon>Bacteria</taxon>
        <taxon>Pseudomonadati</taxon>
        <taxon>Bacteroidota</taxon>
        <taxon>Flavobacteriia</taxon>
        <taxon>Flavobacteriales</taxon>
        <taxon>Phaeocystidibacteraceae</taxon>
        <taxon>Phaeocystidibacter</taxon>
    </lineage>
</organism>
<feature type="domain" description="NadR/Ttd14 AAA" evidence="1">
    <location>
        <begin position="5"/>
        <end position="167"/>
    </location>
</feature>
<dbReference type="GO" id="GO:0005524">
    <property type="term" value="F:ATP binding"/>
    <property type="evidence" value="ECO:0007669"/>
    <property type="project" value="UniProtKB-KW"/>
</dbReference>
<reference evidence="2 3" key="1">
    <citation type="submission" date="2019-09" db="EMBL/GenBank/DDBJ databases">
        <title>Genomes of family Cryomorphaceae.</title>
        <authorList>
            <person name="Bowman J.P."/>
        </authorList>
    </citation>
    <scope>NUCLEOTIDE SEQUENCE [LARGE SCALE GENOMIC DNA]</scope>
    <source>
        <strain evidence="2 3">LMG 25704</strain>
    </source>
</reference>
<dbReference type="EMBL" id="WBVO01000001">
    <property type="protein sequence ID" value="KAB2814375.1"/>
    <property type="molecule type" value="Genomic_DNA"/>
</dbReference>
<comment type="caution">
    <text evidence="2">The sequence shown here is derived from an EMBL/GenBank/DDBJ whole genome shotgun (WGS) entry which is preliminary data.</text>
</comment>
<protein>
    <submittedName>
        <fullName evidence="2">ATP-binding protein</fullName>
    </submittedName>
</protein>
<name>A0A6N6RLD0_9FLAO</name>
<dbReference type="InterPro" id="IPR038727">
    <property type="entry name" value="NadR/Ttd14_AAA_dom"/>
</dbReference>
<dbReference type="Gene3D" id="3.40.50.300">
    <property type="entry name" value="P-loop containing nucleotide triphosphate hydrolases"/>
    <property type="match status" value="1"/>
</dbReference>
<dbReference type="AlphaFoldDB" id="A0A6N6RLD0"/>
<dbReference type="SUPFAM" id="SSF52540">
    <property type="entry name" value="P-loop containing nucleoside triphosphate hydrolases"/>
    <property type="match status" value="1"/>
</dbReference>
<accession>A0A6N6RLD0</accession>
<evidence type="ECO:0000313" key="2">
    <source>
        <dbReference type="EMBL" id="KAB2814375.1"/>
    </source>
</evidence>
<keyword evidence="2" id="KW-0547">Nucleotide-binding</keyword>
<dbReference type="RefSeq" id="WP_151665955.1">
    <property type="nucleotide sequence ID" value="NZ_WBVO01000001.1"/>
</dbReference>
<dbReference type="Proteomes" id="UP000468650">
    <property type="component" value="Unassembled WGS sequence"/>
</dbReference>
<proteinExistence type="predicted"/>
<evidence type="ECO:0000313" key="3">
    <source>
        <dbReference type="Proteomes" id="UP000468650"/>
    </source>
</evidence>